<feature type="domain" description="DUF7092" evidence="9">
    <location>
        <begin position="6"/>
        <end position="80"/>
    </location>
</feature>
<reference evidence="10 11" key="1">
    <citation type="submission" date="2017-03" db="EMBL/GenBank/DDBJ databases">
        <title>Genome sequencing of Shewanella japonica KCTC 22435.</title>
        <authorList>
            <person name="Kim K.M."/>
        </authorList>
    </citation>
    <scope>NUCLEOTIDE SEQUENCE [LARGE SCALE GENOMIC DNA]</scope>
    <source>
        <strain evidence="10 11">KCTC 22435</strain>
    </source>
</reference>
<evidence type="ECO:0000313" key="10">
    <source>
        <dbReference type="EMBL" id="ARD24054.1"/>
    </source>
</evidence>
<sequence length="341" mass="37768">MIEQVNGHILAPKQATKYPATLVLGKNGMLTLSSDVHRGQFQLDQTTVTDPIGNMARHITFSSGHVFVSTDPQQLNQWLNIHAKKSWIAQLEKNLGLIIIATLVSLAALYFIVAHGIPAASKTIAHLLPDAVVEEVGEQTFSLVESMGFTESQIKPQRQIELQQLFQQTLDKLHQEQIVFSIQPSLLIYNSKDGANAFALADGQIILTDDMINLAKNDQQLEAVILHELGHVHHRHVLTTLIQSSILSVGAALIVGDASGISDMLVSVTVLGTSLTYSRNHEREADQFAALQLQTWYKNTDSIVELYQLLQAEHNLDIPDWASTHPDIDERIKTLRSDSIK</sequence>
<evidence type="ECO:0000256" key="1">
    <source>
        <dbReference type="ARBA" id="ARBA00022670"/>
    </source>
</evidence>
<dbReference type="InterPro" id="IPR051156">
    <property type="entry name" value="Mito/Outer_Membr_Metalloprot"/>
</dbReference>
<keyword evidence="7" id="KW-1133">Transmembrane helix</keyword>
<evidence type="ECO:0000259" key="9">
    <source>
        <dbReference type="Pfam" id="PF23368"/>
    </source>
</evidence>
<dbReference type="Pfam" id="PF01435">
    <property type="entry name" value="Peptidase_M48"/>
    <property type="match status" value="1"/>
</dbReference>
<comment type="similarity">
    <text evidence="6">Belongs to the peptidase M48 family.</text>
</comment>
<keyword evidence="1 6" id="KW-0645">Protease</keyword>
<feature type="transmembrane region" description="Helical" evidence="7">
    <location>
        <begin position="94"/>
        <end position="113"/>
    </location>
</feature>
<dbReference type="InterPro" id="IPR055518">
    <property type="entry name" value="DUF7092"/>
</dbReference>
<evidence type="ECO:0000256" key="6">
    <source>
        <dbReference type="RuleBase" id="RU003983"/>
    </source>
</evidence>
<dbReference type="EMBL" id="CP020472">
    <property type="protein sequence ID" value="ARD24054.1"/>
    <property type="molecule type" value="Genomic_DNA"/>
</dbReference>
<accession>A0ABM6JR35</accession>
<proteinExistence type="inferred from homology"/>
<dbReference type="PANTHER" id="PTHR22726:SF24">
    <property type="entry name" value="M48 FAMILY METALLOPEPTIDASE"/>
    <property type="match status" value="1"/>
</dbReference>
<dbReference type="CDD" id="cd07332">
    <property type="entry name" value="M48C_Oma1_like"/>
    <property type="match status" value="1"/>
</dbReference>
<dbReference type="Pfam" id="PF23368">
    <property type="entry name" value="DUF7092"/>
    <property type="match status" value="1"/>
</dbReference>
<keyword evidence="7" id="KW-0472">Membrane</keyword>
<evidence type="ECO:0000313" key="11">
    <source>
        <dbReference type="Proteomes" id="UP000191820"/>
    </source>
</evidence>
<evidence type="ECO:0000256" key="7">
    <source>
        <dbReference type="SAM" id="Phobius"/>
    </source>
</evidence>
<keyword evidence="5 6" id="KW-0482">Metalloprotease</keyword>
<evidence type="ECO:0000256" key="4">
    <source>
        <dbReference type="ARBA" id="ARBA00022833"/>
    </source>
</evidence>
<evidence type="ECO:0000256" key="5">
    <source>
        <dbReference type="ARBA" id="ARBA00023049"/>
    </source>
</evidence>
<dbReference type="InterPro" id="IPR001915">
    <property type="entry name" value="Peptidase_M48"/>
</dbReference>
<protein>
    <submittedName>
        <fullName evidence="10">Peptidase M48</fullName>
    </submittedName>
</protein>
<evidence type="ECO:0000256" key="3">
    <source>
        <dbReference type="ARBA" id="ARBA00022801"/>
    </source>
</evidence>
<evidence type="ECO:0000256" key="2">
    <source>
        <dbReference type="ARBA" id="ARBA00022723"/>
    </source>
</evidence>
<dbReference type="Gene3D" id="3.30.2010.10">
    <property type="entry name" value="Metalloproteases ('zincins'), catalytic domain"/>
    <property type="match status" value="1"/>
</dbReference>
<keyword evidence="4 6" id="KW-0862">Zinc</keyword>
<dbReference type="PANTHER" id="PTHR22726">
    <property type="entry name" value="METALLOENDOPEPTIDASE OMA1"/>
    <property type="match status" value="1"/>
</dbReference>
<keyword evidence="2" id="KW-0479">Metal-binding</keyword>
<dbReference type="Proteomes" id="UP000191820">
    <property type="component" value="Chromosome"/>
</dbReference>
<keyword evidence="11" id="KW-1185">Reference proteome</keyword>
<keyword evidence="3 6" id="KW-0378">Hydrolase</keyword>
<feature type="domain" description="Peptidase M48" evidence="8">
    <location>
        <begin position="157"/>
        <end position="337"/>
    </location>
</feature>
<organism evidence="10 11">
    <name type="scientific">Shewanella japonica</name>
    <dbReference type="NCBI Taxonomy" id="93973"/>
    <lineage>
        <taxon>Bacteria</taxon>
        <taxon>Pseudomonadati</taxon>
        <taxon>Pseudomonadota</taxon>
        <taxon>Gammaproteobacteria</taxon>
        <taxon>Alteromonadales</taxon>
        <taxon>Shewanellaceae</taxon>
        <taxon>Shewanella</taxon>
    </lineage>
</organism>
<dbReference type="RefSeq" id="WP_080917013.1">
    <property type="nucleotide sequence ID" value="NZ_CP020472.1"/>
</dbReference>
<name>A0ABM6JR35_9GAMM</name>
<gene>
    <name evidence="10" type="ORF">SJ2017_3820</name>
</gene>
<evidence type="ECO:0000259" key="8">
    <source>
        <dbReference type="Pfam" id="PF01435"/>
    </source>
</evidence>
<keyword evidence="7" id="KW-0812">Transmembrane</keyword>
<comment type="cofactor">
    <cofactor evidence="6">
        <name>Zn(2+)</name>
        <dbReference type="ChEBI" id="CHEBI:29105"/>
    </cofactor>
    <text evidence="6">Binds 1 zinc ion per subunit.</text>
</comment>